<reference evidence="12 13" key="1">
    <citation type="submission" date="2024-01" db="EMBL/GenBank/DDBJ databases">
        <title>The genomes of 5 underutilized Papilionoideae crops provide insights into root nodulation and disease resistanc.</title>
        <authorList>
            <person name="Yuan L."/>
        </authorList>
    </citation>
    <scope>NUCLEOTIDE SEQUENCE [LARGE SCALE GENOMIC DNA]</scope>
    <source>
        <strain evidence="12">ZHUSHIDOU_FW_LH</strain>
        <tissue evidence="12">Leaf</tissue>
    </source>
</reference>
<keyword evidence="6" id="KW-0804">Transcription</keyword>
<evidence type="ECO:0000256" key="8">
    <source>
        <dbReference type="ARBA" id="ARBA00037539"/>
    </source>
</evidence>
<keyword evidence="13" id="KW-1185">Reference proteome</keyword>
<keyword evidence="2 9" id="KW-0863">Zinc-finger</keyword>
<evidence type="ECO:0000256" key="9">
    <source>
        <dbReference type="PROSITE-ProRule" id="PRU00094"/>
    </source>
</evidence>
<dbReference type="GO" id="GO:0008270">
    <property type="term" value="F:zinc ion binding"/>
    <property type="evidence" value="ECO:0007669"/>
    <property type="project" value="UniProtKB-KW"/>
</dbReference>
<accession>A0AAN9E6Z5</accession>
<evidence type="ECO:0000256" key="4">
    <source>
        <dbReference type="ARBA" id="ARBA00023015"/>
    </source>
</evidence>
<evidence type="ECO:0000256" key="5">
    <source>
        <dbReference type="ARBA" id="ARBA00023125"/>
    </source>
</evidence>
<evidence type="ECO:0000313" key="12">
    <source>
        <dbReference type="EMBL" id="KAK7246866.1"/>
    </source>
</evidence>
<feature type="domain" description="GATA-type" evidence="11">
    <location>
        <begin position="103"/>
        <end position="150"/>
    </location>
</feature>
<evidence type="ECO:0000256" key="10">
    <source>
        <dbReference type="SAM" id="MobiDB-lite"/>
    </source>
</evidence>
<keyword evidence="5" id="KW-0238">DNA-binding</keyword>
<evidence type="ECO:0000256" key="6">
    <source>
        <dbReference type="ARBA" id="ARBA00023163"/>
    </source>
</evidence>
<evidence type="ECO:0000259" key="11">
    <source>
        <dbReference type="PROSITE" id="PS50114"/>
    </source>
</evidence>
<keyword evidence="3" id="KW-0862">Zinc</keyword>
<dbReference type="AlphaFoldDB" id="A0AAN9E6Z5"/>
<proteinExistence type="inferred from homology"/>
<evidence type="ECO:0000256" key="1">
    <source>
        <dbReference type="ARBA" id="ARBA00022723"/>
    </source>
</evidence>
<dbReference type="PANTHER" id="PTHR47172">
    <property type="entry name" value="OS01G0976800 PROTEIN"/>
    <property type="match status" value="1"/>
</dbReference>
<dbReference type="EMBL" id="JAYWIO010000008">
    <property type="protein sequence ID" value="KAK7246866.1"/>
    <property type="molecule type" value="Genomic_DNA"/>
</dbReference>
<dbReference type="InterPro" id="IPR000679">
    <property type="entry name" value="Znf_GATA"/>
</dbReference>
<dbReference type="CDD" id="cd00202">
    <property type="entry name" value="ZnF_GATA"/>
    <property type="match status" value="1"/>
</dbReference>
<comment type="caution">
    <text evidence="12">The sequence shown here is derived from an EMBL/GenBank/DDBJ whole genome shotgun (WGS) entry which is preliminary data.</text>
</comment>
<organism evidence="12 13">
    <name type="scientific">Crotalaria pallida</name>
    <name type="common">Smooth rattlebox</name>
    <name type="synonym">Crotalaria striata</name>
    <dbReference type="NCBI Taxonomy" id="3830"/>
    <lineage>
        <taxon>Eukaryota</taxon>
        <taxon>Viridiplantae</taxon>
        <taxon>Streptophyta</taxon>
        <taxon>Embryophyta</taxon>
        <taxon>Tracheophyta</taxon>
        <taxon>Spermatophyta</taxon>
        <taxon>Magnoliopsida</taxon>
        <taxon>eudicotyledons</taxon>
        <taxon>Gunneridae</taxon>
        <taxon>Pentapetalae</taxon>
        <taxon>rosids</taxon>
        <taxon>fabids</taxon>
        <taxon>Fabales</taxon>
        <taxon>Fabaceae</taxon>
        <taxon>Papilionoideae</taxon>
        <taxon>50 kb inversion clade</taxon>
        <taxon>genistoids sensu lato</taxon>
        <taxon>core genistoids</taxon>
        <taxon>Crotalarieae</taxon>
        <taxon>Crotalaria</taxon>
    </lineage>
</organism>
<protein>
    <recommendedName>
        <fullName evidence="11">GATA-type domain-containing protein</fullName>
    </recommendedName>
</protein>
<dbReference type="GO" id="GO:0043565">
    <property type="term" value="F:sequence-specific DNA binding"/>
    <property type="evidence" value="ECO:0007669"/>
    <property type="project" value="InterPro"/>
</dbReference>
<evidence type="ECO:0000256" key="2">
    <source>
        <dbReference type="ARBA" id="ARBA00022771"/>
    </source>
</evidence>
<dbReference type="Pfam" id="PF00320">
    <property type="entry name" value="GATA"/>
    <property type="match status" value="1"/>
</dbReference>
<dbReference type="Proteomes" id="UP001372338">
    <property type="component" value="Unassembled WGS sequence"/>
</dbReference>
<feature type="region of interest" description="Disordered" evidence="10">
    <location>
        <begin position="45"/>
        <end position="66"/>
    </location>
</feature>
<dbReference type="SMART" id="SM00401">
    <property type="entry name" value="ZnF_GATA"/>
    <property type="match status" value="1"/>
</dbReference>
<name>A0AAN9E6Z5_CROPI</name>
<comment type="similarity">
    <text evidence="7">Belongs to the type IV zinc-finger family. Class B subfamily.</text>
</comment>
<dbReference type="PROSITE" id="PS50114">
    <property type="entry name" value="GATA_ZN_FINGER_2"/>
    <property type="match status" value="1"/>
</dbReference>
<comment type="function">
    <text evidence="8">Transcriptional regulator that specifically binds 5'-GATA-3' or 5'-GAT-3' motifs within gene promoters.</text>
</comment>
<evidence type="ECO:0000313" key="13">
    <source>
        <dbReference type="Proteomes" id="UP001372338"/>
    </source>
</evidence>
<evidence type="ECO:0000256" key="7">
    <source>
        <dbReference type="ARBA" id="ARBA00024019"/>
    </source>
</evidence>
<sequence>MVSGKTNEVIKNSEVESKISPSVEVIPSETSQNVIKGGEVMDDDMKKKDGVITPAPSRRGRARARGGSSSGKIVVLMSLRKRSHRRRVILPVRADRICTNIVCRTRETTLWRRGPLGPHTLCNACGIHFNKKGVYHLIIPDDDDDVLDANADVDVDGAGASARAGFGAAGEIFLYFVHQMKHVPPKYN</sequence>
<dbReference type="InterPro" id="IPR013088">
    <property type="entry name" value="Znf_NHR/GATA"/>
</dbReference>
<keyword evidence="4" id="KW-0805">Transcription regulation</keyword>
<gene>
    <name evidence="12" type="ORF">RIF29_41736</name>
</gene>
<dbReference type="SUPFAM" id="SSF57716">
    <property type="entry name" value="Glucocorticoid receptor-like (DNA-binding domain)"/>
    <property type="match status" value="1"/>
</dbReference>
<evidence type="ECO:0000256" key="3">
    <source>
        <dbReference type="ARBA" id="ARBA00022833"/>
    </source>
</evidence>
<keyword evidence="1" id="KW-0479">Metal-binding</keyword>
<dbReference type="GO" id="GO:0006355">
    <property type="term" value="P:regulation of DNA-templated transcription"/>
    <property type="evidence" value="ECO:0007669"/>
    <property type="project" value="InterPro"/>
</dbReference>
<dbReference type="PANTHER" id="PTHR47172:SF1">
    <property type="entry name" value="GATA TRANSCRIPTION FACTOR 15"/>
    <property type="match status" value="1"/>
</dbReference>
<dbReference type="Gene3D" id="3.30.50.10">
    <property type="entry name" value="Erythroid Transcription Factor GATA-1, subunit A"/>
    <property type="match status" value="1"/>
</dbReference>